<evidence type="ECO:0000256" key="6">
    <source>
        <dbReference type="SAM" id="MobiDB-lite"/>
    </source>
</evidence>
<evidence type="ECO:0000256" key="4">
    <source>
        <dbReference type="ARBA" id="ARBA00038223"/>
    </source>
</evidence>
<evidence type="ECO:0000256" key="2">
    <source>
        <dbReference type="ARBA" id="ARBA00022490"/>
    </source>
</evidence>
<accession>A0A830HGY0</accession>
<dbReference type="SUPFAM" id="SSF47072">
    <property type="entry name" value="Cysteine alpha-hairpin motif"/>
    <property type="match status" value="1"/>
</dbReference>
<gene>
    <name evidence="7" type="ORF">PPROV_000308100</name>
</gene>
<dbReference type="OrthoDB" id="268594at2759"/>
<feature type="compositionally biased region" description="Basic and acidic residues" evidence="6">
    <location>
        <begin position="80"/>
        <end position="104"/>
    </location>
</feature>
<organism evidence="7 8">
    <name type="scientific">Pycnococcus provasolii</name>
    <dbReference type="NCBI Taxonomy" id="41880"/>
    <lineage>
        <taxon>Eukaryota</taxon>
        <taxon>Viridiplantae</taxon>
        <taxon>Chlorophyta</taxon>
        <taxon>Pseudoscourfieldiophyceae</taxon>
        <taxon>Pseudoscourfieldiales</taxon>
        <taxon>Pycnococcaceae</taxon>
        <taxon>Pycnococcus</taxon>
    </lineage>
</organism>
<comment type="caution">
    <text evidence="7">The sequence shown here is derived from an EMBL/GenBank/DDBJ whole genome shotgun (WGS) entry which is preliminary data.</text>
</comment>
<dbReference type="GO" id="GO:0033617">
    <property type="term" value="P:mitochondrial respiratory chain complex IV assembly"/>
    <property type="evidence" value="ECO:0007669"/>
    <property type="project" value="TreeGrafter"/>
</dbReference>
<dbReference type="AlphaFoldDB" id="A0A830HGY0"/>
<dbReference type="GO" id="GO:0005758">
    <property type="term" value="C:mitochondrial intermembrane space"/>
    <property type="evidence" value="ECO:0007669"/>
    <property type="project" value="TreeGrafter"/>
</dbReference>
<comment type="subcellular location">
    <subcellularLocation>
        <location evidence="1">Cytoplasm</location>
    </subcellularLocation>
</comment>
<evidence type="ECO:0000313" key="8">
    <source>
        <dbReference type="Proteomes" id="UP000660262"/>
    </source>
</evidence>
<dbReference type="PANTHER" id="PTHR21107:SF2">
    <property type="entry name" value="CYTOCHROME C OXIDASE ASSEMBLY PROTEIN COX19"/>
    <property type="match status" value="1"/>
</dbReference>
<feature type="region of interest" description="Disordered" evidence="6">
    <location>
        <begin position="75"/>
        <end position="115"/>
    </location>
</feature>
<keyword evidence="8" id="KW-1185">Reference proteome</keyword>
<dbReference type="EMBL" id="BNJQ01000007">
    <property type="protein sequence ID" value="GHP04327.1"/>
    <property type="molecule type" value="Genomic_DNA"/>
</dbReference>
<keyword evidence="2" id="KW-0963">Cytoplasm</keyword>
<dbReference type="InterPro" id="IPR051383">
    <property type="entry name" value="COX19"/>
</dbReference>
<evidence type="ECO:0000313" key="7">
    <source>
        <dbReference type="EMBL" id="GHP04327.1"/>
    </source>
</evidence>
<name>A0A830HGY0_9CHLO</name>
<dbReference type="InterPro" id="IPR009069">
    <property type="entry name" value="Cys_alpha_HP_mot_SF"/>
</dbReference>
<evidence type="ECO:0000256" key="1">
    <source>
        <dbReference type="ARBA" id="ARBA00004496"/>
    </source>
</evidence>
<comment type="similarity">
    <text evidence="4">Belongs to the COX19 family.</text>
</comment>
<dbReference type="Proteomes" id="UP000660262">
    <property type="component" value="Unassembled WGS sequence"/>
</dbReference>
<proteinExistence type="inferred from homology"/>
<reference evidence="7" key="1">
    <citation type="submission" date="2020-10" db="EMBL/GenBank/DDBJ databases">
        <title>Unveiling of a novel bifunctional photoreceptor, Dualchrome1, isolated from a cosmopolitan green alga.</title>
        <authorList>
            <person name="Suzuki S."/>
            <person name="Kawachi M."/>
        </authorList>
    </citation>
    <scope>NUCLEOTIDE SEQUENCE</scope>
    <source>
        <strain evidence="7">NIES 2893</strain>
    </source>
</reference>
<dbReference type="PANTHER" id="PTHR21107">
    <property type="entry name" value="CYTOCHROME C OXIDASE ASSEMBLY PROTEIN COX19"/>
    <property type="match status" value="1"/>
</dbReference>
<keyword evidence="3" id="KW-1015">Disulfide bond</keyword>
<sequence>MSASSMSSGKIARPVPPEKGVFPLDHFGDCKSSKATYLTCLRQNNNDYDACVALSQAYLECRMKKELMAQQDLQSLGFADHNDPAKRSETGTPKEQDRTKHREGFVAGLHTVNRK</sequence>
<protein>
    <recommendedName>
        <fullName evidence="5">Cytochrome c oxidase assembly protein COX19</fullName>
    </recommendedName>
</protein>
<evidence type="ECO:0000256" key="5">
    <source>
        <dbReference type="ARBA" id="ARBA00039385"/>
    </source>
</evidence>
<evidence type="ECO:0000256" key="3">
    <source>
        <dbReference type="ARBA" id="ARBA00023157"/>
    </source>
</evidence>